<keyword evidence="2" id="KW-1133">Transmembrane helix</keyword>
<sequence length="308" mass="32271">MAEKKSFKFDEWWESPKTKRVVGAIYSLGASVVIIGAMFKILHLPGAGITLGIGMVTEAFLFAIGVFDKPHTEYHWQNIFPALLEKEAQPLNISGGVITGGASGSTGGASGSNGGVSGGVVPSGIPGLSNDEMQRLTDGIKNLSETATQLASLSSVVGSTEKLASTLDAASEAASSFVESQSTLNVATKGLEASYQSITSDMDSVVKQTKNYGEKMESINSHLASINSVYELQLRNIQAQSESFGEQSEKVGLISNHLANICGEVGKIQSAVTVAADESEKYKAGAVKLSQQVAELNKVYGNMLNALG</sequence>
<feature type="domain" description="Gliding motility protein GldL-like N-terminal" evidence="3">
    <location>
        <begin position="25"/>
        <end position="85"/>
    </location>
</feature>
<dbReference type="SUPFAM" id="SSF58104">
    <property type="entry name" value="Methyl-accepting chemotaxis protein (MCP) signaling domain"/>
    <property type="match status" value="1"/>
</dbReference>
<dbReference type="InterPro" id="IPR055087">
    <property type="entry name" value="GldL-like_N"/>
</dbReference>
<dbReference type="Proteomes" id="UP000823641">
    <property type="component" value="Unassembled WGS sequence"/>
</dbReference>
<evidence type="ECO:0000313" key="4">
    <source>
        <dbReference type="EMBL" id="MBO8460969.1"/>
    </source>
</evidence>
<dbReference type="Gene3D" id="1.20.58.60">
    <property type="match status" value="1"/>
</dbReference>
<dbReference type="InterPro" id="IPR019852">
    <property type="entry name" value="Motility-assoc_prot_GldL"/>
</dbReference>
<feature type="transmembrane region" description="Helical" evidence="2">
    <location>
        <begin position="21"/>
        <end position="42"/>
    </location>
</feature>
<accession>A0A9D9N5F2</accession>
<organism evidence="4 5">
    <name type="scientific">Candidatus Gallipaludibacter merdavium</name>
    <dbReference type="NCBI Taxonomy" id="2840839"/>
    <lineage>
        <taxon>Bacteria</taxon>
        <taxon>Pseudomonadati</taxon>
        <taxon>Bacteroidota</taxon>
        <taxon>Bacteroidia</taxon>
        <taxon>Bacteroidales</taxon>
        <taxon>Candidatus Gallipaludibacter</taxon>
    </lineage>
</organism>
<reference evidence="4" key="1">
    <citation type="submission" date="2020-10" db="EMBL/GenBank/DDBJ databases">
        <authorList>
            <person name="Gilroy R."/>
        </authorList>
    </citation>
    <scope>NUCLEOTIDE SEQUENCE</scope>
    <source>
        <strain evidence="4">G3-3990</strain>
    </source>
</reference>
<dbReference type="AlphaFoldDB" id="A0A9D9N5F2"/>
<gene>
    <name evidence="4" type="primary">gldL</name>
    <name evidence="4" type="ORF">IAA73_11680</name>
</gene>
<evidence type="ECO:0000256" key="1">
    <source>
        <dbReference type="SAM" id="MobiDB-lite"/>
    </source>
</evidence>
<name>A0A9D9N5F2_9BACT</name>
<evidence type="ECO:0000313" key="5">
    <source>
        <dbReference type="Proteomes" id="UP000823641"/>
    </source>
</evidence>
<protein>
    <submittedName>
        <fullName evidence="4">Gliding motility protein GldL</fullName>
    </submittedName>
</protein>
<keyword evidence="2" id="KW-0812">Transmembrane</keyword>
<feature type="region of interest" description="Disordered" evidence="1">
    <location>
        <begin position="104"/>
        <end position="128"/>
    </location>
</feature>
<dbReference type="NCBIfam" id="TIGR03513">
    <property type="entry name" value="GldL_gliding"/>
    <property type="match status" value="1"/>
</dbReference>
<keyword evidence="2" id="KW-0472">Membrane</keyword>
<feature type="compositionally biased region" description="Gly residues" evidence="1">
    <location>
        <begin position="104"/>
        <end position="118"/>
    </location>
</feature>
<dbReference type="EMBL" id="JADIMG010000106">
    <property type="protein sequence ID" value="MBO8460969.1"/>
    <property type="molecule type" value="Genomic_DNA"/>
</dbReference>
<reference evidence="4" key="2">
    <citation type="journal article" date="2021" name="PeerJ">
        <title>Extensive microbial diversity within the chicken gut microbiome revealed by metagenomics and culture.</title>
        <authorList>
            <person name="Gilroy R."/>
            <person name="Ravi A."/>
            <person name="Getino M."/>
            <person name="Pursley I."/>
            <person name="Horton D.L."/>
            <person name="Alikhan N.F."/>
            <person name="Baker D."/>
            <person name="Gharbi K."/>
            <person name="Hall N."/>
            <person name="Watson M."/>
            <person name="Adriaenssens E.M."/>
            <person name="Foster-Nyarko E."/>
            <person name="Jarju S."/>
            <person name="Secka A."/>
            <person name="Antonio M."/>
            <person name="Oren A."/>
            <person name="Chaudhuri R.R."/>
            <person name="La Ragione R."/>
            <person name="Hildebrand F."/>
            <person name="Pallen M.J."/>
        </authorList>
    </citation>
    <scope>NUCLEOTIDE SEQUENCE</scope>
    <source>
        <strain evidence="4">G3-3990</strain>
    </source>
</reference>
<evidence type="ECO:0000256" key="2">
    <source>
        <dbReference type="SAM" id="Phobius"/>
    </source>
</evidence>
<proteinExistence type="predicted"/>
<evidence type="ECO:0000259" key="3">
    <source>
        <dbReference type="Pfam" id="PF22827"/>
    </source>
</evidence>
<dbReference type="Pfam" id="PF22827">
    <property type="entry name" value="GldL_N"/>
    <property type="match status" value="1"/>
</dbReference>
<comment type="caution">
    <text evidence="4">The sequence shown here is derived from an EMBL/GenBank/DDBJ whole genome shotgun (WGS) entry which is preliminary data.</text>
</comment>
<feature type="transmembrane region" description="Helical" evidence="2">
    <location>
        <begin position="48"/>
        <end position="67"/>
    </location>
</feature>